<dbReference type="InterPro" id="IPR029063">
    <property type="entry name" value="SAM-dependent_MTases_sf"/>
</dbReference>
<evidence type="ECO:0000256" key="5">
    <source>
        <dbReference type="ARBA" id="ARBA00022670"/>
    </source>
</evidence>
<keyword evidence="10" id="KW-0482">Metalloprotease</keyword>
<proteinExistence type="inferred from homology"/>
<evidence type="ECO:0000256" key="2">
    <source>
        <dbReference type="ARBA" id="ARBA00004173"/>
    </source>
</evidence>
<dbReference type="PANTHER" id="PTHR43016:SF13">
    <property type="entry name" value="PRESEQUENCE PROTEASE, MITOCHONDRIAL"/>
    <property type="match status" value="1"/>
</dbReference>
<reference evidence="13" key="1">
    <citation type="submission" date="2020-05" db="UniProtKB">
        <authorList>
            <consortium name="EnsemblMetazoa"/>
        </authorList>
    </citation>
    <scope>IDENTIFICATION</scope>
    <source>
        <strain evidence="13">Yale</strain>
    </source>
</reference>
<dbReference type="Pfam" id="PF05193">
    <property type="entry name" value="Peptidase_M16_C"/>
    <property type="match status" value="1"/>
</dbReference>
<evidence type="ECO:0000256" key="8">
    <source>
        <dbReference type="ARBA" id="ARBA00022833"/>
    </source>
</evidence>
<dbReference type="Proteomes" id="UP000092444">
    <property type="component" value="Unassembled WGS sequence"/>
</dbReference>
<sequence length="1511" mass="175626">MLKLHLTRAALFRKLRSQLTYLSTSQKLQDIQPLSKDKVNLITPVVVTQPERKFKEGQEYYGFECVRCEHVPEFGIMSYTFRHLGTKTELWYLDRKDLNNVFSVNFRTTPFDSTGLPHILEHSVLCGSEKYPVRDPFFKMLNRSVATFMNAMTGPDYTMYPFSSMNEIDFRNLQKIYLDAVFRPQLAYLDFLQEGWRLEHSNLHDRKSEYVIKGVVYNEMKGAFSENASVFGQNLLNNLLPDHTYGYVSGGNPLEIPKLTHNNLIEFHRKYYHPSNARIYTYGAFDLNKTLEYVHKEYLSKYVHIDNAYSRIPNQPRWENPRNVHISSRFDNMGAPFDKQNQIAIALLMSDVTNIRETFVLYVLSELLVRGPNSTFYRNLIEPNFSGGYNQTTGFDPQVKDTFFCVGLQDLRVDDFGKVQKIYDATIIEVMERGFDEKHIESVLHNIELSLKHQSPQFGLGLLFNSTPLWNHEGDVVENLKVSKMISNFRAQLGEDPKFLQRKVEEYFANNKHRLTLTMSPDDAYEDNFKAAELNLLKQKVISLDPAKCTEIYENGLKLEEAQKAEPNVEILPCLRINDVKDSLKLPPLNVLKISEVPTQVCNVHTNEISYFKCYFDATSLKQEEVLLIPLFCNVINEMGTESYHYREFDKLVLSKTGGIDFKLHFAENIYDNKSYNLGILMTTHALDKNVREMFRLCKELLMNFKLDDKERAKMLIDNYISGISVGIANSGHMYAMQSCAGLITDAAKLKSMLAGVEHIEYMKQYVRDHSCAEIMKRMEILGRKLFSKMVMRTAVNTSEQFYPSFIKYYEEFLSDIPKQIVNKVETKVNLLEPSCQHFVMNVPVNYCAKTILTVPYTNRDHPALRVLAKLMSAKYLLPVVREQNGAYGAGAKIGSDGIFSFYSYRDPNAVKTLQAFDDVYKWLQDNDSILTEQTLFEAKLGVLQQLDAPIAPGNLGIDFFLYGVSQEMFFKYRTRMLSLSLIELRQVINKYFKSPPSHYGKCILGPENKQLEEQTKLAWNDFTLGHRIMALPEAFTTPFDYFREALSFLEKYAWIYQNANTCFLKAGALEQMPQTFRNYFMQIDNNELNSFPLIHQPFNALTIPDLLEFREKVARLTPLQACKEVEVEQEMNSSLTQVRKLKAKKQHEVIKLSRKINENLNKEVKAVERYILVDFGAGLGYLSEMLHEFNHNYRILGLETNSYRIRKATQRFQETKKINESKSSIIYTQHYITEESSAFIENSIMENFKYNYTMAEKLKASTRLAIIGLHACADLTITSMKLFFKMPQVDHLIIMPCCYHKLEMCSVTFKFRNFPLSEAFKDALHIVQSDTVENNYERYLNRPFLRLACQQTSKRWSKCSSEYHRLHGIEMFLRALAEAIIDESETVHKFKGRKPLNISLLRHFKELCQFYELRDEMTNVTLPWRAEHEKRYKALLAKYENCDGGKLAEGLTCLQTTMQKMCENLVLYDRLCYMQEAGKNLQMRIQVHYEKLLDEELSPRCHVLIAKKLR</sequence>
<dbReference type="PANTHER" id="PTHR43016">
    <property type="entry name" value="PRESEQUENCE PROTEASE"/>
    <property type="match status" value="1"/>
</dbReference>
<dbReference type="FunFam" id="3.30.830.10:FF:000013">
    <property type="entry name" value="Mitochondrial presequence protease"/>
    <property type="match status" value="1"/>
</dbReference>
<evidence type="ECO:0000313" key="13">
    <source>
        <dbReference type="EnsemblMetazoa" id="GMOY010921-PA"/>
    </source>
</evidence>
<dbReference type="InterPro" id="IPR055130">
    <property type="entry name" value="PreP_C"/>
</dbReference>
<keyword evidence="8" id="KW-0862">Zinc</keyword>
<dbReference type="STRING" id="37546.A0A1B0GC92"/>
<dbReference type="InterPro" id="IPR025714">
    <property type="entry name" value="Methyltranfer_dom"/>
</dbReference>
<keyword evidence="9" id="KW-0809">Transit peptide</keyword>
<dbReference type="Pfam" id="PF08367">
    <property type="entry name" value="M16C_assoc"/>
    <property type="match status" value="1"/>
</dbReference>
<keyword evidence="7" id="KW-0378">Hydrolase</keyword>
<dbReference type="SUPFAM" id="SSF53335">
    <property type="entry name" value="S-adenosyl-L-methionine-dependent methyltransferases"/>
    <property type="match status" value="1"/>
</dbReference>
<keyword evidence="6" id="KW-0479">Metal-binding</keyword>
<keyword evidence="14" id="KW-1185">Reference proteome</keyword>
<dbReference type="PhylomeDB" id="A0A1B0GC92"/>
<accession>A0A1B0GC92</accession>
<evidence type="ECO:0000256" key="10">
    <source>
        <dbReference type="ARBA" id="ARBA00023049"/>
    </source>
</evidence>
<evidence type="ECO:0000256" key="6">
    <source>
        <dbReference type="ARBA" id="ARBA00022723"/>
    </source>
</evidence>
<dbReference type="InterPro" id="IPR011249">
    <property type="entry name" value="Metalloenz_LuxS/M16"/>
</dbReference>
<evidence type="ECO:0000256" key="1">
    <source>
        <dbReference type="ARBA" id="ARBA00001947"/>
    </source>
</evidence>
<evidence type="ECO:0000256" key="7">
    <source>
        <dbReference type="ARBA" id="ARBA00022801"/>
    </source>
</evidence>
<keyword evidence="5" id="KW-0645">Protease</keyword>
<comment type="similarity">
    <text evidence="3">Belongs to the peptidase M16 family. PreP subfamily.</text>
</comment>
<evidence type="ECO:0000256" key="3">
    <source>
        <dbReference type="ARBA" id="ARBA00007575"/>
    </source>
</evidence>
<dbReference type="GO" id="GO:0004222">
    <property type="term" value="F:metalloendopeptidase activity"/>
    <property type="evidence" value="ECO:0007669"/>
    <property type="project" value="TreeGrafter"/>
</dbReference>
<dbReference type="Gene3D" id="3.30.830.10">
    <property type="entry name" value="Metalloenzyme, LuxS/M16 peptidase-like"/>
    <property type="match status" value="4"/>
</dbReference>
<organism evidence="13 14">
    <name type="scientific">Glossina morsitans morsitans</name>
    <name type="common">Savannah tsetse fly</name>
    <dbReference type="NCBI Taxonomy" id="37546"/>
    <lineage>
        <taxon>Eukaryota</taxon>
        <taxon>Metazoa</taxon>
        <taxon>Ecdysozoa</taxon>
        <taxon>Arthropoda</taxon>
        <taxon>Hexapoda</taxon>
        <taxon>Insecta</taxon>
        <taxon>Pterygota</taxon>
        <taxon>Neoptera</taxon>
        <taxon>Endopterygota</taxon>
        <taxon>Diptera</taxon>
        <taxon>Brachycera</taxon>
        <taxon>Muscomorpha</taxon>
        <taxon>Hippoboscoidea</taxon>
        <taxon>Glossinidae</taxon>
        <taxon>Glossina</taxon>
    </lineage>
</organism>
<comment type="cofactor">
    <cofactor evidence="1">
        <name>Zn(2+)</name>
        <dbReference type="ChEBI" id="CHEBI:29105"/>
    </cofactor>
</comment>
<comment type="subcellular location">
    <subcellularLocation>
        <location evidence="2">Mitochondrion</location>
    </subcellularLocation>
</comment>
<dbReference type="FunFam" id="3.30.830.10:FF:000011">
    <property type="entry name" value="Presequence protease, mitochondrial"/>
    <property type="match status" value="1"/>
</dbReference>
<evidence type="ECO:0000313" key="14">
    <source>
        <dbReference type="Proteomes" id="UP000092444"/>
    </source>
</evidence>
<dbReference type="VEuPathDB" id="VectorBase:GMOY010921"/>
<dbReference type="SMART" id="SM01264">
    <property type="entry name" value="M16C_associated"/>
    <property type="match status" value="1"/>
</dbReference>
<evidence type="ECO:0000259" key="12">
    <source>
        <dbReference type="SMART" id="SM01264"/>
    </source>
</evidence>
<dbReference type="GO" id="GO:0016485">
    <property type="term" value="P:protein processing"/>
    <property type="evidence" value="ECO:0007669"/>
    <property type="project" value="TreeGrafter"/>
</dbReference>
<feature type="domain" description="Peptidase M16C associated" evidence="12">
    <location>
        <begin position="519"/>
        <end position="766"/>
    </location>
</feature>
<evidence type="ECO:0000256" key="9">
    <source>
        <dbReference type="ARBA" id="ARBA00022946"/>
    </source>
</evidence>
<evidence type="ECO:0000256" key="11">
    <source>
        <dbReference type="ARBA" id="ARBA00023128"/>
    </source>
</evidence>
<dbReference type="EnsemblMetazoa" id="GMOY010921-RA">
    <property type="protein sequence ID" value="GMOY010921-PA"/>
    <property type="gene ID" value="GMOY010921"/>
</dbReference>
<keyword evidence="11" id="KW-0496">Mitochondrion</keyword>
<dbReference type="GO" id="GO:0005759">
    <property type="term" value="C:mitochondrial matrix"/>
    <property type="evidence" value="ECO:0007669"/>
    <property type="project" value="TreeGrafter"/>
</dbReference>
<name>A0A1B0GC92_GLOMM</name>
<dbReference type="InterPro" id="IPR007863">
    <property type="entry name" value="Peptidase_M16_C"/>
</dbReference>
<dbReference type="EMBL" id="CCAG010007832">
    <property type="status" value="NOT_ANNOTATED_CDS"/>
    <property type="molecule type" value="Genomic_DNA"/>
</dbReference>
<protein>
    <recommendedName>
        <fullName evidence="4">Presequence protease, mitochondrial</fullName>
    </recommendedName>
</protein>
<dbReference type="Pfam" id="PF22516">
    <property type="entry name" value="PreP_C"/>
    <property type="match status" value="1"/>
</dbReference>
<dbReference type="Pfam" id="PF13679">
    <property type="entry name" value="Methyltransf_32"/>
    <property type="match status" value="1"/>
</dbReference>
<dbReference type="GO" id="GO:0046872">
    <property type="term" value="F:metal ion binding"/>
    <property type="evidence" value="ECO:0007669"/>
    <property type="project" value="UniProtKB-KW"/>
</dbReference>
<evidence type="ECO:0000256" key="4">
    <source>
        <dbReference type="ARBA" id="ARBA00020167"/>
    </source>
</evidence>
<dbReference type="FunFam" id="3.30.830.10:FF:000009">
    <property type="entry name" value="Presequence protease, mitochondrial"/>
    <property type="match status" value="1"/>
</dbReference>
<dbReference type="SUPFAM" id="SSF63411">
    <property type="entry name" value="LuxS/MPP-like metallohydrolase"/>
    <property type="match status" value="4"/>
</dbReference>
<dbReference type="InterPro" id="IPR013578">
    <property type="entry name" value="Peptidase_M16C_assoc"/>
</dbReference>